<dbReference type="AlphaFoldDB" id="A0A0U5GNW6"/>
<name>A0A0U5GNW6_ASPCI</name>
<reference evidence="3" key="1">
    <citation type="journal article" date="2016" name="Genome Announc.">
        <title>Draft genome sequences of fungus Aspergillus calidoustus.</title>
        <authorList>
            <person name="Horn F."/>
            <person name="Linde J."/>
            <person name="Mattern D.J."/>
            <person name="Walther G."/>
            <person name="Guthke R."/>
            <person name="Scherlach K."/>
            <person name="Martin K."/>
            <person name="Brakhage A.A."/>
            <person name="Petzke L."/>
            <person name="Valiante V."/>
        </authorList>
    </citation>
    <scope>NUCLEOTIDE SEQUENCE [LARGE SCALE GENOMIC DNA]</scope>
    <source>
        <strain evidence="3">SF006504</strain>
    </source>
</reference>
<gene>
    <name evidence="2" type="ORF">ASPCAL14779</name>
</gene>
<dbReference type="OrthoDB" id="5304511at2759"/>
<feature type="region of interest" description="Disordered" evidence="1">
    <location>
        <begin position="387"/>
        <end position="407"/>
    </location>
</feature>
<evidence type="ECO:0000313" key="2">
    <source>
        <dbReference type="EMBL" id="CEL11679.1"/>
    </source>
</evidence>
<accession>A0A0U5GNW6</accession>
<feature type="compositionally biased region" description="Basic and acidic residues" evidence="1">
    <location>
        <begin position="443"/>
        <end position="484"/>
    </location>
</feature>
<dbReference type="Proteomes" id="UP000054771">
    <property type="component" value="Unassembled WGS sequence"/>
</dbReference>
<feature type="compositionally biased region" description="Acidic residues" evidence="1">
    <location>
        <begin position="490"/>
        <end position="502"/>
    </location>
</feature>
<feature type="region of interest" description="Disordered" evidence="1">
    <location>
        <begin position="432"/>
        <end position="513"/>
    </location>
</feature>
<dbReference type="EMBL" id="CDMC01000029">
    <property type="protein sequence ID" value="CEL11679.1"/>
    <property type="molecule type" value="Genomic_DNA"/>
</dbReference>
<protein>
    <submittedName>
        <fullName evidence="2">Uncharacterized protein</fullName>
    </submittedName>
</protein>
<evidence type="ECO:0000256" key="1">
    <source>
        <dbReference type="SAM" id="MobiDB-lite"/>
    </source>
</evidence>
<proteinExistence type="predicted"/>
<sequence length="513" mass="58758">MTTNLLSLSPELFLNILRLLSSAKDLYAAIGASSLFYRLLASYQHSITASILLRAIPAEIEADFRSGYLAIPEGSDDPFSSAPELDIDGLRKKTAAIFEETTIKSPSNLHILISNHETLPKIWTFYRRFEYFIVKYATSALQELSPSSNIPALSISEEIRLKRAFFRCEIYICLFQVSQMTHHNIHLPPPTTDPASTYIKTLRTWEIEQVYCVLQFYKRLVEQICDQMDDELVSLVRAKQLAYRPSKGGDVWQNTVGLFLDYHCLLWYHDSHRTLRRREHNAYVVSRGTLAMWRLTHIPYVAARKIFVYTWQTAYNKPSILFHLESLPRFTHSEPTQDCDGINDFGWLWAWGATGYNRLYGLPGNYALREQGYVFWDKTRLEGFPPFAAPRSKEKSLDELPPGYTDHVDTPGVVVRLGDLKVGVQVFTEISDEILHESQPPGTKDHNKANDARDPKNEKDMNDEKGVKDGKEPGDERNAEDKKNPGNTVDADDIEDSEDPEEAQAPYVLRWRD</sequence>
<evidence type="ECO:0000313" key="3">
    <source>
        <dbReference type="Proteomes" id="UP000054771"/>
    </source>
</evidence>
<keyword evidence="3" id="KW-1185">Reference proteome</keyword>
<organism evidence="2 3">
    <name type="scientific">Aspergillus calidoustus</name>
    <dbReference type="NCBI Taxonomy" id="454130"/>
    <lineage>
        <taxon>Eukaryota</taxon>
        <taxon>Fungi</taxon>
        <taxon>Dikarya</taxon>
        <taxon>Ascomycota</taxon>
        <taxon>Pezizomycotina</taxon>
        <taxon>Eurotiomycetes</taxon>
        <taxon>Eurotiomycetidae</taxon>
        <taxon>Eurotiales</taxon>
        <taxon>Aspergillaceae</taxon>
        <taxon>Aspergillus</taxon>
        <taxon>Aspergillus subgen. Nidulantes</taxon>
    </lineage>
</organism>